<feature type="signal peptide" evidence="15">
    <location>
        <begin position="1"/>
        <end position="22"/>
    </location>
</feature>
<evidence type="ECO:0000256" key="12">
    <source>
        <dbReference type="ARBA" id="ARBA00023288"/>
    </source>
</evidence>
<evidence type="ECO:0000256" key="7">
    <source>
        <dbReference type="ARBA" id="ARBA00022692"/>
    </source>
</evidence>
<keyword evidence="12" id="KW-0449">Lipoprotein</keyword>
<comment type="subcellular location">
    <subcellularLocation>
        <location evidence="2">Membrane</location>
        <topology evidence="2">Lipid-anchor</topology>
        <topology evidence="2">GPI-anchor</topology>
    </subcellularLocation>
    <subcellularLocation>
        <location evidence="1">Membrane</location>
        <topology evidence="1">Multi-pass membrane protein</topology>
    </subcellularLocation>
    <subcellularLocation>
        <location evidence="3">Secreted</location>
    </subcellularLocation>
</comment>
<evidence type="ECO:0000256" key="6">
    <source>
        <dbReference type="ARBA" id="ARBA00022622"/>
    </source>
</evidence>
<feature type="domain" description="Rhodopsin" evidence="17">
    <location>
        <begin position="113"/>
        <end position="354"/>
    </location>
</feature>
<organism evidence="18 19">
    <name type="scientific">Fusarium oxysporum NRRL 32931</name>
    <dbReference type="NCBI Taxonomy" id="660029"/>
    <lineage>
        <taxon>Eukaryota</taxon>
        <taxon>Fungi</taxon>
        <taxon>Dikarya</taxon>
        <taxon>Ascomycota</taxon>
        <taxon>Pezizomycotina</taxon>
        <taxon>Sordariomycetes</taxon>
        <taxon>Hypocreomycetidae</taxon>
        <taxon>Hypocreales</taxon>
        <taxon>Nectriaceae</taxon>
        <taxon>Fusarium</taxon>
        <taxon>Fusarium oxysporum species complex</taxon>
    </lineage>
</organism>
<feature type="transmembrane region" description="Helical" evidence="14">
    <location>
        <begin position="98"/>
        <end position="117"/>
    </location>
</feature>
<evidence type="ECO:0000256" key="5">
    <source>
        <dbReference type="ARBA" id="ARBA00022525"/>
    </source>
</evidence>
<evidence type="ECO:0000256" key="11">
    <source>
        <dbReference type="ARBA" id="ARBA00023157"/>
    </source>
</evidence>
<keyword evidence="11" id="KW-1015">Disulfide bond</keyword>
<keyword evidence="9 14" id="KW-1133">Transmembrane helix</keyword>
<keyword evidence="8 15" id="KW-0732">Signal</keyword>
<dbReference type="Proteomes" id="UP000030753">
    <property type="component" value="Unassembled WGS sequence"/>
</dbReference>
<dbReference type="InterPro" id="IPR052337">
    <property type="entry name" value="SAT4-like"/>
</dbReference>
<gene>
    <name evidence="18" type="ORF">FOYG_00184</name>
</gene>
<dbReference type="Pfam" id="PF05730">
    <property type="entry name" value="CFEM"/>
    <property type="match status" value="1"/>
</dbReference>
<dbReference type="GO" id="GO:0005576">
    <property type="term" value="C:extracellular region"/>
    <property type="evidence" value="ECO:0007669"/>
    <property type="project" value="UniProtKB-SubCell"/>
</dbReference>
<dbReference type="AlphaFoldDB" id="W9J655"/>
<comment type="similarity">
    <text evidence="13">Belongs to the SAT4 family.</text>
</comment>
<protein>
    <submittedName>
        <fullName evidence="18">Uncharacterized protein</fullName>
    </submittedName>
</protein>
<dbReference type="OrthoDB" id="5101737at2759"/>
<feature type="transmembrane region" description="Helical" evidence="14">
    <location>
        <begin position="208"/>
        <end position="229"/>
    </location>
</feature>
<evidence type="ECO:0000256" key="9">
    <source>
        <dbReference type="ARBA" id="ARBA00022989"/>
    </source>
</evidence>
<evidence type="ECO:0000256" key="2">
    <source>
        <dbReference type="ARBA" id="ARBA00004589"/>
    </source>
</evidence>
<dbReference type="PANTHER" id="PTHR33048:SF143">
    <property type="entry name" value="EXTRACELLULAR MEMBRANE PROTEIN CFEM DOMAIN-CONTAINING PROTEIN-RELATED"/>
    <property type="match status" value="1"/>
</dbReference>
<evidence type="ECO:0000256" key="4">
    <source>
        <dbReference type="ARBA" id="ARBA00010031"/>
    </source>
</evidence>
<evidence type="ECO:0000256" key="8">
    <source>
        <dbReference type="ARBA" id="ARBA00022729"/>
    </source>
</evidence>
<evidence type="ECO:0000259" key="17">
    <source>
        <dbReference type="Pfam" id="PF20684"/>
    </source>
</evidence>
<keyword evidence="7 14" id="KW-0812">Transmembrane</keyword>
<keyword evidence="6" id="KW-0336">GPI-anchor</keyword>
<evidence type="ECO:0000256" key="15">
    <source>
        <dbReference type="SAM" id="SignalP"/>
    </source>
</evidence>
<name>W9J655_FUSOX</name>
<feature type="domain" description="CFEM" evidence="16">
    <location>
        <begin position="23"/>
        <end position="85"/>
    </location>
</feature>
<evidence type="ECO:0000259" key="16">
    <source>
        <dbReference type="Pfam" id="PF05730"/>
    </source>
</evidence>
<feature type="transmembrane region" description="Helical" evidence="14">
    <location>
        <begin position="289"/>
        <end position="310"/>
    </location>
</feature>
<evidence type="ECO:0000256" key="10">
    <source>
        <dbReference type="ARBA" id="ARBA00023136"/>
    </source>
</evidence>
<accession>W9J655</accession>
<feature type="transmembrane region" description="Helical" evidence="14">
    <location>
        <begin position="170"/>
        <end position="196"/>
    </location>
</feature>
<dbReference type="PANTHER" id="PTHR33048">
    <property type="entry name" value="PTH11-LIKE INTEGRAL MEMBRANE PROTEIN (AFU_ORTHOLOGUE AFUA_5G11245)"/>
    <property type="match status" value="1"/>
</dbReference>
<proteinExistence type="inferred from homology"/>
<evidence type="ECO:0000256" key="3">
    <source>
        <dbReference type="ARBA" id="ARBA00004613"/>
    </source>
</evidence>
<dbReference type="EMBL" id="JH717839">
    <property type="protein sequence ID" value="EWZ00302.1"/>
    <property type="molecule type" value="Genomic_DNA"/>
</dbReference>
<sequence length="406" mass="45816">MKRLKLHIGATALSFGVAAAQALTELPECGMNCLSKVVAEPVFSNSTQEQLCHDEMFYTAMSKCLTQVCTAMETLRTVNISATECGLPIRNNGAALEISSWTIFSLAMLFAALRFMWKYFERSHWGLDDTFMLLSAGFLIPQAVLTQLMVENGVGRDIWTLSDSEMVTSFKLFFFHQLNYFLLLGLAKASILAFYLRIFPDRKFRITVWLTQTFNLSSTFVCLIVMLTFRRPVALNWEDWEGIYPYGRVRSQELLYLTHAMLNITLDVWMVIIPTTQLYYLGLKIRKKIGVIAMFSVGIFLIISSVVRFVYLRSFLSGKQGTEQRALKALIWACIEPCVGVMVGCSPNIRQFVRKVRGSVTGQAKLSGAQYQSPTGIFKNRSLELISDSTSAVESDKSRDKRPSVC</sequence>
<keyword evidence="5" id="KW-0964">Secreted</keyword>
<feature type="chain" id="PRO_5004922407" evidence="15">
    <location>
        <begin position="23"/>
        <end position="406"/>
    </location>
</feature>
<dbReference type="GO" id="GO:0098552">
    <property type="term" value="C:side of membrane"/>
    <property type="evidence" value="ECO:0007669"/>
    <property type="project" value="UniProtKB-KW"/>
</dbReference>
<evidence type="ECO:0000256" key="1">
    <source>
        <dbReference type="ARBA" id="ARBA00004141"/>
    </source>
</evidence>
<feature type="transmembrane region" description="Helical" evidence="14">
    <location>
        <begin position="260"/>
        <end position="282"/>
    </location>
</feature>
<evidence type="ECO:0000313" key="19">
    <source>
        <dbReference type="Proteomes" id="UP000030753"/>
    </source>
</evidence>
<dbReference type="InterPro" id="IPR049326">
    <property type="entry name" value="Rhodopsin_dom_fungi"/>
</dbReference>
<comment type="similarity">
    <text evidence="4">Belongs to the RBT5 family.</text>
</comment>
<dbReference type="InterPro" id="IPR008427">
    <property type="entry name" value="Extracellular_membr_CFEM_dom"/>
</dbReference>
<evidence type="ECO:0000313" key="18">
    <source>
        <dbReference type="EMBL" id="EWZ00302.1"/>
    </source>
</evidence>
<keyword evidence="10 14" id="KW-0472">Membrane</keyword>
<evidence type="ECO:0000256" key="13">
    <source>
        <dbReference type="ARBA" id="ARBA00038359"/>
    </source>
</evidence>
<dbReference type="Pfam" id="PF20684">
    <property type="entry name" value="Fung_rhodopsin"/>
    <property type="match status" value="1"/>
</dbReference>
<dbReference type="HOGENOM" id="CLU_028200_6_0_1"/>
<reference evidence="18 19" key="1">
    <citation type="submission" date="2011-06" db="EMBL/GenBank/DDBJ databases">
        <title>The Genome Sequence of Fusarium oxysporum FOSC 3-a.</title>
        <authorList>
            <consortium name="The Broad Institute Genome Sequencing Platform"/>
            <person name="Ma L.-J."/>
            <person name="Gale L.R."/>
            <person name="Schwartz D.C."/>
            <person name="Zhou S."/>
            <person name="Corby-Kistler H."/>
            <person name="Young S.K."/>
            <person name="Zeng Q."/>
            <person name="Gargeya S."/>
            <person name="Fitzgerald M."/>
            <person name="Haas B."/>
            <person name="Abouelleil A."/>
            <person name="Alvarado L."/>
            <person name="Arachchi H.M."/>
            <person name="Berlin A."/>
            <person name="Brown A."/>
            <person name="Chapman S.B."/>
            <person name="Chen Z."/>
            <person name="Dunbar C."/>
            <person name="Freedman E."/>
            <person name="Gearin G."/>
            <person name="Gellesch M."/>
            <person name="Goldberg J."/>
            <person name="Griggs A."/>
            <person name="Gujja S."/>
            <person name="Heiman D."/>
            <person name="Howarth C."/>
            <person name="Larson L."/>
            <person name="Lui A."/>
            <person name="MacDonald P.J.P."/>
            <person name="Mehta T."/>
            <person name="Montmayeur A."/>
            <person name="Murphy C."/>
            <person name="Neiman D."/>
            <person name="Pearson M."/>
            <person name="Priest M."/>
            <person name="Roberts A."/>
            <person name="Saif S."/>
            <person name="Shea T."/>
            <person name="Shenoy N."/>
            <person name="Sisk P."/>
            <person name="Stolte C."/>
            <person name="Sykes S."/>
            <person name="Wortman J."/>
            <person name="Nusbaum C."/>
            <person name="Birren B."/>
        </authorList>
    </citation>
    <scope>NUCLEOTIDE SEQUENCE [LARGE SCALE GENOMIC DNA]</scope>
    <source>
        <strain evidence="19">FOSC 3-a</strain>
    </source>
</reference>
<evidence type="ECO:0000256" key="14">
    <source>
        <dbReference type="SAM" id="Phobius"/>
    </source>
</evidence>
<keyword evidence="6" id="KW-0325">Glycoprotein</keyword>